<keyword evidence="3 4" id="KW-0720">Serine protease</keyword>
<accession>A0A7R9KJE9</accession>
<dbReference type="PANTHER" id="PTHR22939">
    <property type="entry name" value="SERINE PROTEASE FAMILY S1C HTRA-RELATED"/>
    <property type="match status" value="1"/>
</dbReference>
<dbReference type="PRINTS" id="PR00839">
    <property type="entry name" value="V8PROTEASE"/>
</dbReference>
<dbReference type="Pfam" id="PF13365">
    <property type="entry name" value="Trypsin_2"/>
    <property type="match status" value="2"/>
</dbReference>
<keyword evidence="1 4" id="KW-0645">Protease</keyword>
<evidence type="ECO:0000256" key="2">
    <source>
        <dbReference type="ARBA" id="ARBA00022801"/>
    </source>
</evidence>
<dbReference type="Gene3D" id="2.30.42.10">
    <property type="match status" value="1"/>
</dbReference>
<dbReference type="SUPFAM" id="SSF50156">
    <property type="entry name" value="PDZ domain-like"/>
    <property type="match status" value="1"/>
</dbReference>
<keyword evidence="6" id="KW-1185">Reference proteome</keyword>
<dbReference type="PANTHER" id="PTHR22939:SF129">
    <property type="entry name" value="SERINE PROTEASE HTRA2, MITOCHONDRIAL"/>
    <property type="match status" value="1"/>
</dbReference>
<dbReference type="InterPro" id="IPR036034">
    <property type="entry name" value="PDZ_sf"/>
</dbReference>
<name>A0A7R9KJE9_9ACAR</name>
<dbReference type="EMBL" id="OC856847">
    <property type="protein sequence ID" value="CAD7624355.1"/>
    <property type="molecule type" value="Genomic_DNA"/>
</dbReference>
<dbReference type="InterPro" id="IPR009003">
    <property type="entry name" value="Peptidase_S1_PA"/>
</dbReference>
<gene>
    <name evidence="5" type="ORF">OSB1V03_LOCUS4800</name>
</gene>
<dbReference type="SUPFAM" id="SSF50494">
    <property type="entry name" value="Trypsin-like serine proteases"/>
    <property type="match status" value="2"/>
</dbReference>
<dbReference type="EMBL" id="CAJPIZ010002272">
    <property type="protein sequence ID" value="CAG2104785.1"/>
    <property type="molecule type" value="Genomic_DNA"/>
</dbReference>
<evidence type="ECO:0000256" key="1">
    <source>
        <dbReference type="ARBA" id="ARBA00022670"/>
    </source>
</evidence>
<evidence type="ECO:0000256" key="4">
    <source>
        <dbReference type="RuleBase" id="RU004296"/>
    </source>
</evidence>
<evidence type="ECO:0000313" key="6">
    <source>
        <dbReference type="Proteomes" id="UP000759131"/>
    </source>
</evidence>
<evidence type="ECO:0000256" key="3">
    <source>
        <dbReference type="ARBA" id="ARBA00022825"/>
    </source>
</evidence>
<keyword evidence="2 4" id="KW-0378">Hydrolase</keyword>
<dbReference type="InterPro" id="IPR008256">
    <property type="entry name" value="Peptidase_S1B"/>
</dbReference>
<dbReference type="AlphaFoldDB" id="A0A7R9KJE9"/>
<dbReference type="EC" id="3.4.21.-" evidence="4"/>
<dbReference type="OrthoDB" id="17845at2759"/>
<evidence type="ECO:0000313" key="5">
    <source>
        <dbReference type="EMBL" id="CAD7624355.1"/>
    </source>
</evidence>
<organism evidence="5">
    <name type="scientific">Medioppia subpectinata</name>
    <dbReference type="NCBI Taxonomy" id="1979941"/>
    <lineage>
        <taxon>Eukaryota</taxon>
        <taxon>Metazoa</taxon>
        <taxon>Ecdysozoa</taxon>
        <taxon>Arthropoda</taxon>
        <taxon>Chelicerata</taxon>
        <taxon>Arachnida</taxon>
        <taxon>Acari</taxon>
        <taxon>Acariformes</taxon>
        <taxon>Sarcoptiformes</taxon>
        <taxon>Oribatida</taxon>
        <taxon>Brachypylina</taxon>
        <taxon>Oppioidea</taxon>
        <taxon>Oppiidae</taxon>
        <taxon>Medioppia</taxon>
    </lineage>
</organism>
<dbReference type="GO" id="GO:0006508">
    <property type="term" value="P:proteolysis"/>
    <property type="evidence" value="ECO:0007669"/>
    <property type="project" value="UniProtKB-KW"/>
</dbReference>
<reference evidence="5" key="1">
    <citation type="submission" date="2020-11" db="EMBL/GenBank/DDBJ databases">
        <authorList>
            <person name="Tran Van P."/>
        </authorList>
    </citation>
    <scope>NUCLEOTIDE SEQUENCE</scope>
</reference>
<dbReference type="GO" id="GO:0008236">
    <property type="term" value="F:serine-type peptidase activity"/>
    <property type="evidence" value="ECO:0007669"/>
    <property type="project" value="UniProtKB-KW"/>
</dbReference>
<dbReference type="Proteomes" id="UP000759131">
    <property type="component" value="Unassembled WGS sequence"/>
</dbReference>
<protein>
    <recommendedName>
        <fullName evidence="4">Serine protease</fullName>
        <ecNumber evidence="4">3.4.21.-</ecNumber>
    </recommendedName>
</protein>
<dbReference type="Gene3D" id="2.40.10.120">
    <property type="match status" value="2"/>
</dbReference>
<proteinExistence type="inferred from homology"/>
<comment type="similarity">
    <text evidence="4">Belongs to the peptidase S1B family.</text>
</comment>
<sequence length="596" mass="65539">MDSTDKYTTDEIVGDFIDKFVKIFNTTGYYANGKDYYTYGSGIAIDSKYILTNCHVVDGYLGLEVWPFLGDYTGAVELMPFCENGKLVYAEPELDAALVRIPGELDLKPVKFATRVEAGEPLVIIGNPPLIDFTPAVGAVRTVDRSAQTLSLGDYYMAHNYPSADSRHLTHDCPQYGGYSGGPVINAAKEVVGLVWGGINVYRENCAIPSHSVTAFIERGLKFEVKDSEDRRTYRASKSLGLILKTVQMVGTEKCTIDEILEHFIYKFVLIYNTIGFDAENEISCLGGSGIVIDKEYILTNCHVIDGYKRVDVLPFGVDVEGNTVISYPSEEARLVYAEPELDAALIRIPGVELDIEAVEFGTTGVEVGEPLVIIGNPDIDCTPAVGLVQTVGRIGHTISVGNHQTFPHYVCDNFPNIMFDCQQYSGCSGGPVINAAKEVVGLLWGGIDVFRENCAIPSQSVTAFIERGLKFERKDAEDRYEYQTSKSLGLIVKSVSDMKTGIKRVYGTFDPTITAPFVYNTELLKTNSAAIETFMESDIIVAVNEMAVNSVSELRDCLQKCPTDQELNITVIRSLNPNNKIHIKVKPKLIVCSVI</sequence>